<dbReference type="EMBL" id="CM042882">
    <property type="protein sequence ID" value="KAI4382907.1"/>
    <property type="molecule type" value="Genomic_DNA"/>
</dbReference>
<organism evidence="1 2">
    <name type="scientific">Melastoma candidum</name>
    <dbReference type="NCBI Taxonomy" id="119954"/>
    <lineage>
        <taxon>Eukaryota</taxon>
        <taxon>Viridiplantae</taxon>
        <taxon>Streptophyta</taxon>
        <taxon>Embryophyta</taxon>
        <taxon>Tracheophyta</taxon>
        <taxon>Spermatophyta</taxon>
        <taxon>Magnoliopsida</taxon>
        <taxon>eudicotyledons</taxon>
        <taxon>Gunneridae</taxon>
        <taxon>Pentapetalae</taxon>
        <taxon>rosids</taxon>
        <taxon>malvids</taxon>
        <taxon>Myrtales</taxon>
        <taxon>Melastomataceae</taxon>
        <taxon>Melastomatoideae</taxon>
        <taxon>Melastomateae</taxon>
        <taxon>Melastoma</taxon>
    </lineage>
</organism>
<evidence type="ECO:0000313" key="1">
    <source>
        <dbReference type="EMBL" id="KAI4382907.1"/>
    </source>
</evidence>
<reference evidence="2" key="1">
    <citation type="journal article" date="2023" name="Front. Plant Sci.">
        <title>Chromosomal-level genome assembly of Melastoma candidum provides insights into trichome evolution.</title>
        <authorList>
            <person name="Zhong Y."/>
            <person name="Wu W."/>
            <person name="Sun C."/>
            <person name="Zou P."/>
            <person name="Liu Y."/>
            <person name="Dai S."/>
            <person name="Zhou R."/>
        </authorList>
    </citation>
    <scope>NUCLEOTIDE SEQUENCE [LARGE SCALE GENOMIC DNA]</scope>
</reference>
<dbReference type="Proteomes" id="UP001057402">
    <property type="component" value="Chromosome 3"/>
</dbReference>
<accession>A0ACB9RWT8</accession>
<evidence type="ECO:0000313" key="2">
    <source>
        <dbReference type="Proteomes" id="UP001057402"/>
    </source>
</evidence>
<name>A0ACB9RWT8_9MYRT</name>
<comment type="caution">
    <text evidence="1">The sequence shown here is derived from an EMBL/GenBank/DDBJ whole genome shotgun (WGS) entry which is preliminary data.</text>
</comment>
<protein>
    <submittedName>
        <fullName evidence="1">Uncharacterized protein</fullName>
    </submittedName>
</protein>
<sequence length="102" mass="11249">MATPHSTAAAMLPAPWGEPAIAQYRAGIVPVSFTRVSCVKKGGIRFTINGHSYFNLEGAEPRRNPSRHRDPLTARFLGDHHGKELRMRTLGDVAPPLIFVFL</sequence>
<keyword evidence="2" id="KW-1185">Reference proteome</keyword>
<proteinExistence type="predicted"/>
<gene>
    <name evidence="1" type="ORF">MLD38_008806</name>
</gene>